<dbReference type="EMBL" id="UIVS01000002">
    <property type="protein sequence ID" value="SVP91332.1"/>
    <property type="molecule type" value="Genomic_DNA"/>
</dbReference>
<proteinExistence type="inferred from homology"/>
<protein>
    <submittedName>
        <fullName evidence="2">Choline/ethanolamine kinase, putative</fullName>
    </submittedName>
</protein>
<dbReference type="InterPro" id="IPR011009">
    <property type="entry name" value="Kinase-like_dom_sf"/>
</dbReference>
<dbReference type="CDD" id="cd14021">
    <property type="entry name" value="ChoK-like_euk"/>
    <property type="match status" value="1"/>
</dbReference>
<dbReference type="Gene3D" id="3.30.200.20">
    <property type="entry name" value="Phosphorylase Kinase, domain 1"/>
    <property type="match status" value="1"/>
</dbReference>
<sequence length="391" mass="45200">MLNSNYDTSLGLEHENKTKFDSLTFKYDHSHSNLKSLCIRHVPFWNNVNPEFIEIKKMNNGITNQVYQATLVDGDKDRYPIKSVCIKKSSTYNSLVIDDDLQYRIAKLPDAGSTTRGSSTALGDNNFGPRIIGRFGDFTIQEWVEGNTMGIDSLQNLSVLTGIASSLAKFHKKVTELVPKEWDRTPMFLTKIATWSPHVERIIKKYNLDFDYNELVQNYEMFKKILNNHLNTSNSITNSILFCHNDLYPSNILHTLHGIYFIDFDFSGFNYVGWEISNLFFKLCIVYNHHTPPYFNFDDSLALSQEMKTIFISVYLSQLLGKNVLPSDDLVNDFLQSVEIHTLGVNLFWTYWGIVMTDKPNNELSNPYSFIAYSKFEYYSLKIKFDKLISN</sequence>
<evidence type="ECO:0000256" key="1">
    <source>
        <dbReference type="ARBA" id="ARBA00038211"/>
    </source>
</evidence>
<dbReference type="VEuPathDB" id="PiroplasmaDB:TA14390"/>
<dbReference type="PANTHER" id="PTHR22603:SF93">
    <property type="entry name" value="RE24176P"/>
    <property type="match status" value="1"/>
</dbReference>
<dbReference type="GO" id="GO:0005737">
    <property type="term" value="C:cytoplasm"/>
    <property type="evidence" value="ECO:0007669"/>
    <property type="project" value="TreeGrafter"/>
</dbReference>
<dbReference type="GO" id="GO:0006646">
    <property type="term" value="P:phosphatidylethanolamine biosynthetic process"/>
    <property type="evidence" value="ECO:0007669"/>
    <property type="project" value="TreeGrafter"/>
</dbReference>
<keyword evidence="2" id="KW-0418">Kinase</keyword>
<accession>A0A3B0MPA0</accession>
<dbReference type="GO" id="GO:0004103">
    <property type="term" value="F:choline kinase activity"/>
    <property type="evidence" value="ECO:0007669"/>
    <property type="project" value="TreeGrafter"/>
</dbReference>
<dbReference type="GO" id="GO:0004305">
    <property type="term" value="F:ethanolamine kinase activity"/>
    <property type="evidence" value="ECO:0007669"/>
    <property type="project" value="TreeGrafter"/>
</dbReference>
<keyword evidence="2" id="KW-0808">Transferase</keyword>
<organism evidence="2">
    <name type="scientific">Theileria annulata</name>
    <dbReference type="NCBI Taxonomy" id="5874"/>
    <lineage>
        <taxon>Eukaryota</taxon>
        <taxon>Sar</taxon>
        <taxon>Alveolata</taxon>
        <taxon>Apicomplexa</taxon>
        <taxon>Aconoidasida</taxon>
        <taxon>Piroplasmida</taxon>
        <taxon>Theileriidae</taxon>
        <taxon>Theileria</taxon>
    </lineage>
</organism>
<gene>
    <name evidence="2" type="ORF">TAV_000151200</name>
</gene>
<dbReference type="SUPFAM" id="SSF56112">
    <property type="entry name" value="Protein kinase-like (PK-like)"/>
    <property type="match status" value="1"/>
</dbReference>
<dbReference type="Gene3D" id="3.90.1200.10">
    <property type="match status" value="1"/>
</dbReference>
<dbReference type="PANTHER" id="PTHR22603">
    <property type="entry name" value="CHOLINE/ETHANOALAMINE KINASE"/>
    <property type="match status" value="1"/>
</dbReference>
<name>A0A3B0MPA0_THEAN</name>
<comment type="similarity">
    <text evidence="1">Belongs to the choline/ethanolamine kinase family.</text>
</comment>
<dbReference type="AlphaFoldDB" id="A0A3B0MPA0"/>
<evidence type="ECO:0000313" key="2">
    <source>
        <dbReference type="EMBL" id="SVP91332.1"/>
    </source>
</evidence>
<dbReference type="Pfam" id="PF01633">
    <property type="entry name" value="Choline_kinase"/>
    <property type="match status" value="1"/>
</dbReference>
<reference evidence="2" key="1">
    <citation type="submission" date="2018-07" db="EMBL/GenBank/DDBJ databases">
        <authorList>
            <person name="Quirk P.G."/>
            <person name="Krulwich T.A."/>
        </authorList>
    </citation>
    <scope>NUCLEOTIDE SEQUENCE</scope>
    <source>
        <strain evidence="2">Anand</strain>
    </source>
</reference>